<protein>
    <submittedName>
        <fullName evidence="1">Uncharacterized protein</fullName>
    </submittedName>
</protein>
<gene>
    <name evidence="1" type="ORF">BGZ80_001174</name>
</gene>
<proteinExistence type="predicted"/>
<evidence type="ECO:0000313" key="2">
    <source>
        <dbReference type="Proteomes" id="UP000703661"/>
    </source>
</evidence>
<organism evidence="1 2">
    <name type="scientific">Entomortierella chlamydospora</name>
    <dbReference type="NCBI Taxonomy" id="101097"/>
    <lineage>
        <taxon>Eukaryota</taxon>
        <taxon>Fungi</taxon>
        <taxon>Fungi incertae sedis</taxon>
        <taxon>Mucoromycota</taxon>
        <taxon>Mortierellomycotina</taxon>
        <taxon>Mortierellomycetes</taxon>
        <taxon>Mortierellales</taxon>
        <taxon>Mortierellaceae</taxon>
        <taxon>Entomortierella</taxon>
    </lineage>
</organism>
<dbReference type="AlphaFoldDB" id="A0A9P6MRK9"/>
<dbReference type="Proteomes" id="UP000703661">
    <property type="component" value="Unassembled WGS sequence"/>
</dbReference>
<reference evidence="1" key="1">
    <citation type="journal article" date="2020" name="Fungal Divers.">
        <title>Resolving the Mortierellaceae phylogeny through synthesis of multi-gene phylogenetics and phylogenomics.</title>
        <authorList>
            <person name="Vandepol N."/>
            <person name="Liber J."/>
            <person name="Desiro A."/>
            <person name="Na H."/>
            <person name="Kennedy M."/>
            <person name="Barry K."/>
            <person name="Grigoriev I.V."/>
            <person name="Miller A.N."/>
            <person name="O'Donnell K."/>
            <person name="Stajich J.E."/>
            <person name="Bonito G."/>
        </authorList>
    </citation>
    <scope>NUCLEOTIDE SEQUENCE</scope>
    <source>
        <strain evidence="1">NRRL 2769</strain>
    </source>
</reference>
<dbReference type="EMBL" id="JAAAID010001262">
    <property type="protein sequence ID" value="KAG0010803.1"/>
    <property type="molecule type" value="Genomic_DNA"/>
</dbReference>
<accession>A0A9P6MRK9</accession>
<comment type="caution">
    <text evidence="1">The sequence shown here is derived from an EMBL/GenBank/DDBJ whole genome shotgun (WGS) entry which is preliminary data.</text>
</comment>
<sequence length="119" mass="13138">MATLAESISLFSSTASFEPIDSQECQLVRNDSGVTRYLWPVDQSELTRLNKFSPPRENCRSCGKREEFIDHVYTAAMDGIHDATFMKKVFTGEIPPIGKGVVHMAVCSHCDSAVKNPVG</sequence>
<name>A0A9P6MRK9_9FUNG</name>
<evidence type="ECO:0000313" key="1">
    <source>
        <dbReference type="EMBL" id="KAG0010803.1"/>
    </source>
</evidence>
<keyword evidence="2" id="KW-1185">Reference proteome</keyword>